<accession>X1HTZ0</accession>
<dbReference type="EMBL" id="BARU01018815">
    <property type="protein sequence ID" value="GAH60505.1"/>
    <property type="molecule type" value="Genomic_DNA"/>
</dbReference>
<proteinExistence type="predicted"/>
<name>X1HTZ0_9ZZZZ</name>
<organism evidence="1">
    <name type="scientific">marine sediment metagenome</name>
    <dbReference type="NCBI Taxonomy" id="412755"/>
    <lineage>
        <taxon>unclassified sequences</taxon>
        <taxon>metagenomes</taxon>
        <taxon>ecological metagenomes</taxon>
    </lineage>
</organism>
<sequence>MLNDEAIEYLKEKRLPKKYFDPLKQESSDELFSEKELGEKIDNIFPKIPDRYQNLISEAAAISYYKSLPPDKNQGY</sequence>
<dbReference type="AlphaFoldDB" id="X1HTZ0"/>
<gene>
    <name evidence="1" type="ORF">S03H2_31062</name>
</gene>
<protein>
    <submittedName>
        <fullName evidence="1">Uncharacterized protein</fullName>
    </submittedName>
</protein>
<reference evidence="1" key="1">
    <citation type="journal article" date="2014" name="Front. Microbiol.">
        <title>High frequency of phylogenetically diverse reductive dehalogenase-homologous genes in deep subseafloor sedimentary metagenomes.</title>
        <authorList>
            <person name="Kawai M."/>
            <person name="Futagami T."/>
            <person name="Toyoda A."/>
            <person name="Takaki Y."/>
            <person name="Nishi S."/>
            <person name="Hori S."/>
            <person name="Arai W."/>
            <person name="Tsubouchi T."/>
            <person name="Morono Y."/>
            <person name="Uchiyama I."/>
            <person name="Ito T."/>
            <person name="Fujiyama A."/>
            <person name="Inagaki F."/>
            <person name="Takami H."/>
        </authorList>
    </citation>
    <scope>NUCLEOTIDE SEQUENCE</scope>
    <source>
        <strain evidence="1">Expedition CK06-06</strain>
    </source>
</reference>
<comment type="caution">
    <text evidence="1">The sequence shown here is derived from an EMBL/GenBank/DDBJ whole genome shotgun (WGS) entry which is preliminary data.</text>
</comment>
<evidence type="ECO:0000313" key="1">
    <source>
        <dbReference type="EMBL" id="GAH60505.1"/>
    </source>
</evidence>